<organism evidence="20 21">
    <name type="scientific">Origma solitaria</name>
    <dbReference type="NCBI Taxonomy" id="720586"/>
    <lineage>
        <taxon>Eukaryota</taxon>
        <taxon>Metazoa</taxon>
        <taxon>Chordata</taxon>
        <taxon>Craniata</taxon>
        <taxon>Vertebrata</taxon>
        <taxon>Euteleostomi</taxon>
        <taxon>Archelosauria</taxon>
        <taxon>Archosauria</taxon>
        <taxon>Dinosauria</taxon>
        <taxon>Saurischia</taxon>
        <taxon>Theropoda</taxon>
        <taxon>Coelurosauria</taxon>
        <taxon>Aves</taxon>
        <taxon>Neognathae</taxon>
        <taxon>Neoaves</taxon>
        <taxon>Telluraves</taxon>
        <taxon>Australaves</taxon>
        <taxon>Passeriformes</taxon>
        <taxon>Meliphagoidea</taxon>
        <taxon>Acanthizidae</taxon>
        <taxon>Origma</taxon>
    </lineage>
</organism>
<dbReference type="PANTHER" id="PTHR24365">
    <property type="entry name" value="TOLL-LIKE RECEPTOR"/>
    <property type="match status" value="1"/>
</dbReference>
<keyword evidence="7" id="KW-0677">Repeat</keyword>
<dbReference type="PROSITE" id="PS50104">
    <property type="entry name" value="TIR"/>
    <property type="match status" value="1"/>
</dbReference>
<dbReference type="GO" id="GO:0035663">
    <property type="term" value="F:Toll-like receptor 2 binding"/>
    <property type="evidence" value="ECO:0007669"/>
    <property type="project" value="TreeGrafter"/>
</dbReference>
<feature type="signal peptide" evidence="18">
    <location>
        <begin position="1"/>
        <end position="19"/>
    </location>
</feature>
<evidence type="ECO:0000256" key="14">
    <source>
        <dbReference type="ARBA" id="ARBA00023198"/>
    </source>
</evidence>
<keyword evidence="12" id="KW-0675">Receptor</keyword>
<feature type="non-terminal residue" evidence="20">
    <location>
        <position position="812"/>
    </location>
</feature>
<proteinExistence type="inferred from homology"/>
<dbReference type="InterPro" id="IPR000483">
    <property type="entry name" value="Cys-rich_flank_reg_C"/>
</dbReference>
<dbReference type="EMBL" id="VZRL01006732">
    <property type="protein sequence ID" value="NWV29560.1"/>
    <property type="molecule type" value="Genomic_DNA"/>
</dbReference>
<dbReference type="AlphaFoldDB" id="A0A7K6DSZ8"/>
<protein>
    <submittedName>
        <fullName evidence="20">TLR6 protein</fullName>
    </submittedName>
</protein>
<evidence type="ECO:0000256" key="11">
    <source>
        <dbReference type="ARBA" id="ARBA00023136"/>
    </source>
</evidence>
<evidence type="ECO:0000256" key="15">
    <source>
        <dbReference type="ARBA" id="ARBA00066192"/>
    </source>
</evidence>
<sequence length="812" mass="93898">MRSLTNIYVFTCAFAFTLGNNIQPTVEKEFIANYSSSLLTNVPKNIPVHTQVLDLSHNRISRLSSSEFMYLSDLQVLNLSHNLIRVFDFSVFIFNKNLEYLDLSHNNILEIFCLTLTYLRHLDLSFNKFTALHICQEFGNMFHLEYLGLSATMIRRSDFRYIKHLQLHTVFLTLANFSLYEPWSLTVLNTRNLHIDFAADENFSFPLLYDGMSTSENLKIVNLRYSLSYKYFPSPPLMLPEKIKTRALVLDTVDLQWAIILQIFLLIWYSPVEHLTVRNLTFWGPLDELSEYDFLPLLSSLEQLISLDGSMKALTLEHVHNKVYYFNQEILYRQFSEMNIANLTIYDAYMPHMLCPNRTSSFQYLNFSHNALTDALFKSCGTLMDLKLLILQKNKFERLSKVSFMTSHMKSLKYLDMSSNLLRHDGAEVQCQWAESLTELDLSSNQLADAVFECLPVNVKKLSLRNNQISNVPKGVAELKSLEELNLASNRLADLPGCSDFTSLQFLNVEMNSILTPSAEFFQSCPRVRELQAGHNPFKCSCELQDFIGVVRRSGGRLFGWPVAYVCEYPEGLRGTELKDFHLSRLACNTTLLLVTALLLTLLLVAAVAFLCIYLDVPWYVRMTWQWTQTKRRAWHDSPGEEGTMLQFHAFISYSERDSLWVKNELMPNLEKGEGCVQLCQHERNFIPGKSIVENIINCIEKSYKSIFVLSPNFVQSEWCHYELYFAHHKLFSENSNSLILILLEPIPPYLIPARYHKLKALMAKRTYLEWPKERSKRALFWANLRAAISINLPKSHEANEEESDVTSTANI</sequence>
<dbReference type="SMART" id="SM00255">
    <property type="entry name" value="TIR"/>
    <property type="match status" value="1"/>
</dbReference>
<dbReference type="PROSITE" id="PS51450">
    <property type="entry name" value="LRR"/>
    <property type="match status" value="3"/>
</dbReference>
<dbReference type="PANTHER" id="PTHR24365:SF422">
    <property type="entry name" value="TOLL-LIKE RECEPTOR 6"/>
    <property type="match status" value="1"/>
</dbReference>
<comment type="subunit">
    <text evidence="15">Binds MYD88 (via TIR domain).</text>
</comment>
<evidence type="ECO:0000256" key="17">
    <source>
        <dbReference type="SAM" id="Phobius"/>
    </source>
</evidence>
<dbReference type="Gene3D" id="3.40.50.10140">
    <property type="entry name" value="Toll/interleukin-1 receptor homology (TIR) domain"/>
    <property type="match status" value="1"/>
</dbReference>
<evidence type="ECO:0000256" key="13">
    <source>
        <dbReference type="ARBA" id="ARBA00023180"/>
    </source>
</evidence>
<evidence type="ECO:0000256" key="18">
    <source>
        <dbReference type="SAM" id="SignalP"/>
    </source>
</evidence>
<evidence type="ECO:0000256" key="3">
    <source>
        <dbReference type="ARBA" id="ARBA00022588"/>
    </source>
</evidence>
<feature type="disulfide bond" evidence="16">
    <location>
        <begin position="431"/>
        <end position="454"/>
    </location>
</feature>
<dbReference type="GO" id="GO:0045087">
    <property type="term" value="P:innate immune response"/>
    <property type="evidence" value="ECO:0007669"/>
    <property type="project" value="UniProtKB-KW"/>
</dbReference>
<evidence type="ECO:0000256" key="8">
    <source>
        <dbReference type="ARBA" id="ARBA00022859"/>
    </source>
</evidence>
<dbReference type="GO" id="GO:0006954">
    <property type="term" value="P:inflammatory response"/>
    <property type="evidence" value="ECO:0007669"/>
    <property type="project" value="UniProtKB-KW"/>
</dbReference>
<keyword evidence="8" id="KW-0391">Immunity</keyword>
<dbReference type="SMART" id="SM00082">
    <property type="entry name" value="LRRCT"/>
    <property type="match status" value="1"/>
</dbReference>
<dbReference type="InterPro" id="IPR032675">
    <property type="entry name" value="LRR_dom_sf"/>
</dbReference>
<reference evidence="20 21" key="1">
    <citation type="submission" date="2019-09" db="EMBL/GenBank/DDBJ databases">
        <title>Bird 10,000 Genomes (B10K) Project - Family phase.</title>
        <authorList>
            <person name="Zhang G."/>
        </authorList>
    </citation>
    <scope>NUCLEOTIDE SEQUENCE [LARGE SCALE GENOMIC DNA]</scope>
    <source>
        <strain evidence="20">B10K-DU-029-52</strain>
    </source>
</reference>
<dbReference type="InterPro" id="IPR035897">
    <property type="entry name" value="Toll_tir_struct_dom_sf"/>
</dbReference>
<feature type="chain" id="PRO_5029496453" evidence="18">
    <location>
        <begin position="20"/>
        <end position="812"/>
    </location>
</feature>
<evidence type="ECO:0000313" key="21">
    <source>
        <dbReference type="Proteomes" id="UP000571324"/>
    </source>
</evidence>
<dbReference type="SUPFAM" id="SSF52058">
    <property type="entry name" value="L domain-like"/>
    <property type="match status" value="2"/>
</dbReference>
<keyword evidence="5 17" id="KW-0812">Transmembrane</keyword>
<feature type="transmembrane region" description="Helical" evidence="17">
    <location>
        <begin position="592"/>
        <end position="615"/>
    </location>
</feature>
<evidence type="ECO:0000256" key="2">
    <source>
        <dbReference type="ARBA" id="ARBA00009634"/>
    </source>
</evidence>
<evidence type="ECO:0000259" key="19">
    <source>
        <dbReference type="PROSITE" id="PS50104"/>
    </source>
</evidence>
<dbReference type="GO" id="GO:0004888">
    <property type="term" value="F:transmembrane signaling receptor activity"/>
    <property type="evidence" value="ECO:0007669"/>
    <property type="project" value="InterPro"/>
</dbReference>
<dbReference type="SMART" id="SM00369">
    <property type="entry name" value="LRR_TYP"/>
    <property type="match status" value="7"/>
</dbReference>
<dbReference type="InterPro" id="IPR003591">
    <property type="entry name" value="Leu-rich_rpt_typical-subtyp"/>
</dbReference>
<evidence type="ECO:0000256" key="7">
    <source>
        <dbReference type="ARBA" id="ARBA00022737"/>
    </source>
</evidence>
<dbReference type="Gene3D" id="3.80.10.10">
    <property type="entry name" value="Ribonuclease Inhibitor"/>
    <property type="match status" value="1"/>
</dbReference>
<dbReference type="OrthoDB" id="1081807at2759"/>
<dbReference type="Pfam" id="PF13516">
    <property type="entry name" value="LRR_6"/>
    <property type="match status" value="1"/>
</dbReference>
<dbReference type="Pfam" id="PF01582">
    <property type="entry name" value="TIR"/>
    <property type="match status" value="1"/>
</dbReference>
<comment type="caution">
    <text evidence="20">The sequence shown here is derived from an EMBL/GenBank/DDBJ whole genome shotgun (WGS) entry which is preliminary data.</text>
</comment>
<dbReference type="InterPro" id="IPR000157">
    <property type="entry name" value="TIR_dom"/>
</dbReference>
<keyword evidence="13" id="KW-0325">Glycoprotein</keyword>
<gene>
    <name evidence="20" type="primary">Tlr6</name>
    <name evidence="20" type="ORF">ORISOL_R04192</name>
</gene>
<comment type="subcellular location">
    <subcellularLocation>
        <location evidence="1">Membrane</location>
        <topology evidence="1">Single-pass type I membrane protein</topology>
    </subcellularLocation>
</comment>
<feature type="non-terminal residue" evidence="20">
    <location>
        <position position="1"/>
    </location>
</feature>
<dbReference type="Pfam" id="PF13855">
    <property type="entry name" value="LRR_8"/>
    <property type="match status" value="3"/>
</dbReference>
<dbReference type="Proteomes" id="UP000571324">
    <property type="component" value="Unassembled WGS sequence"/>
</dbReference>
<evidence type="ECO:0000256" key="12">
    <source>
        <dbReference type="ARBA" id="ARBA00023170"/>
    </source>
</evidence>
<evidence type="ECO:0000256" key="10">
    <source>
        <dbReference type="ARBA" id="ARBA00023027"/>
    </source>
</evidence>
<name>A0A7K6DSZ8_9PASS</name>
<keyword evidence="11 17" id="KW-0472">Membrane</keyword>
<evidence type="ECO:0000256" key="1">
    <source>
        <dbReference type="ARBA" id="ARBA00004479"/>
    </source>
</evidence>
<keyword evidence="6 18" id="KW-0732">Signal</keyword>
<dbReference type="SUPFAM" id="SSF52200">
    <property type="entry name" value="Toll/Interleukin receptor TIR domain"/>
    <property type="match status" value="1"/>
</dbReference>
<dbReference type="PIRSF" id="PIRSF037595">
    <property type="entry name" value="Toll-like_receptor"/>
    <property type="match status" value="1"/>
</dbReference>
<evidence type="ECO:0000313" key="20">
    <source>
        <dbReference type="EMBL" id="NWV29560.1"/>
    </source>
</evidence>
<evidence type="ECO:0000256" key="16">
    <source>
        <dbReference type="PIRSR" id="PIRSR037595-2"/>
    </source>
</evidence>
<dbReference type="InterPro" id="IPR001611">
    <property type="entry name" value="Leu-rich_rpt"/>
</dbReference>
<dbReference type="FunFam" id="3.40.50.10140:FF:000001">
    <property type="entry name" value="Toll-like receptor 2"/>
    <property type="match status" value="1"/>
</dbReference>
<accession>A0A7K6DSZ8</accession>
<evidence type="ECO:0000256" key="4">
    <source>
        <dbReference type="ARBA" id="ARBA00022614"/>
    </source>
</evidence>
<dbReference type="PRINTS" id="PR01537">
    <property type="entry name" value="INTRLKN1R1F"/>
</dbReference>
<dbReference type="FunFam" id="3.80.10.10:FF:000046">
    <property type="entry name" value="Toll-like receptor 2"/>
    <property type="match status" value="1"/>
</dbReference>
<evidence type="ECO:0000256" key="9">
    <source>
        <dbReference type="ARBA" id="ARBA00022989"/>
    </source>
</evidence>
<keyword evidence="10" id="KW-0520">NAD</keyword>
<dbReference type="InterPro" id="IPR017241">
    <property type="entry name" value="Toll-like_receptor"/>
</dbReference>
<keyword evidence="16" id="KW-1015">Disulfide bond</keyword>
<dbReference type="GO" id="GO:0071723">
    <property type="term" value="F:lipopeptide binding"/>
    <property type="evidence" value="ECO:0007669"/>
    <property type="project" value="TreeGrafter"/>
</dbReference>
<keyword evidence="21" id="KW-1185">Reference proteome</keyword>
<keyword evidence="9 17" id="KW-1133">Transmembrane helix</keyword>
<keyword evidence="4" id="KW-0433">Leucine-rich repeat</keyword>
<feature type="domain" description="TIR" evidence="19">
    <location>
        <begin position="646"/>
        <end position="789"/>
    </location>
</feature>
<comment type="similarity">
    <text evidence="2">Belongs to the Toll-like receptor family.</text>
</comment>
<dbReference type="GO" id="GO:0005886">
    <property type="term" value="C:plasma membrane"/>
    <property type="evidence" value="ECO:0007669"/>
    <property type="project" value="TreeGrafter"/>
</dbReference>
<dbReference type="GO" id="GO:0071221">
    <property type="term" value="P:cellular response to bacterial lipopeptide"/>
    <property type="evidence" value="ECO:0007669"/>
    <property type="project" value="TreeGrafter"/>
</dbReference>
<evidence type="ECO:0000256" key="6">
    <source>
        <dbReference type="ARBA" id="ARBA00022729"/>
    </source>
</evidence>
<keyword evidence="14" id="KW-0395">Inflammatory response</keyword>
<dbReference type="GO" id="GO:0002224">
    <property type="term" value="P:toll-like receptor signaling pathway"/>
    <property type="evidence" value="ECO:0007669"/>
    <property type="project" value="InterPro"/>
</dbReference>
<evidence type="ECO:0000256" key="5">
    <source>
        <dbReference type="ARBA" id="ARBA00022692"/>
    </source>
</evidence>
<dbReference type="PRINTS" id="PR00019">
    <property type="entry name" value="LEURICHRPT"/>
</dbReference>
<keyword evidence="3" id="KW-0399">Innate immunity</keyword>